<dbReference type="RefSeq" id="XP_026193139.1">
    <property type="nucleotide sequence ID" value="XM_026337354.1"/>
</dbReference>
<dbReference type="OrthoDB" id="446168at2759"/>
<evidence type="ECO:0000313" key="1">
    <source>
        <dbReference type="Proteomes" id="UP000515125"/>
    </source>
</evidence>
<sequence length="605" mass="68342">MGCISSSLYQDSLGCALPLHAESTDFDACEGACREYSLTAAERVSACREFSSWSGLGAFVEGSSQGPWQALRQNEQRVSSIVKKIEADSRRVQQIDWDKWEQQIAHKDIVKCMRAHYESQSSLFSALLSGGASSSLTRVHGLAVGWDSFSKALESCEASVRQSESLLNSGAAALWVSYHNPPVSKLDTNEWLDTDLYWQAFVEKHHFYSPYQPPLEDPESPAEKERVKASWHSRMAKFNDRSDTPMLYNFMETLPSWERAFLEHMIYFLVRRGADYRFFPEITPWQWLGDIEDQRAKFFSVAQRRRSHFQLSSLSREKPLDLLPLDVEHDGAVATLRFLQAEATAVSATVGRLMASFSFLPDPFIPCSSTRSALRAMEVDGGKGQWFDLGEDVSALFYLPTKQARRIPHPREAFYKVMDHLTMTGKRMNPAYATLFDSFTDVLQQRGDNWFCDEGECASQAFLRRLRSDDPMREVFCDYFEEMYSRFEAAKEVKPAEFLKLLAKKEASHGVESEVYRHWALFASPEAAATAKEESDHLTSLFKSKQLQPVLDANGIVAIGPDGQKITDAGQVVASFNEFELLKETIQDSIKALKVPGGTDAQKTN</sequence>
<reference evidence="2" key="1">
    <citation type="submission" date="2025-08" db="UniProtKB">
        <authorList>
            <consortium name="RefSeq"/>
        </authorList>
    </citation>
    <scope>IDENTIFICATION</scope>
</reference>
<dbReference type="AlphaFoldDB" id="A0A6P6S028"/>
<name>A0A6P6S028_9EIME</name>
<gene>
    <name evidence="2" type="primary">LOC34617378</name>
</gene>
<organism evidence="1 2">
    <name type="scientific">Cyclospora cayetanensis</name>
    <dbReference type="NCBI Taxonomy" id="88456"/>
    <lineage>
        <taxon>Eukaryota</taxon>
        <taxon>Sar</taxon>
        <taxon>Alveolata</taxon>
        <taxon>Apicomplexa</taxon>
        <taxon>Conoidasida</taxon>
        <taxon>Coccidia</taxon>
        <taxon>Eucoccidiorida</taxon>
        <taxon>Eimeriorina</taxon>
        <taxon>Eimeriidae</taxon>
        <taxon>Cyclospora</taxon>
    </lineage>
</organism>
<evidence type="ECO:0000313" key="2">
    <source>
        <dbReference type="RefSeq" id="XP_026193139.1"/>
    </source>
</evidence>
<protein>
    <submittedName>
        <fullName evidence="2">Uncharacterized protein LOC34617378</fullName>
    </submittedName>
</protein>
<keyword evidence="1" id="KW-1185">Reference proteome</keyword>
<proteinExistence type="predicted"/>
<dbReference type="GeneID" id="34617378"/>
<dbReference type="Proteomes" id="UP000515125">
    <property type="component" value="Unplaced"/>
</dbReference>
<accession>A0A6P6S028</accession>